<reference evidence="5 7" key="1">
    <citation type="submission" date="2018-09" db="EMBL/GenBank/DDBJ databases">
        <title>Genomic investigation of the strawberry pathogen Phytophthora fragariae indicates pathogenicity is determined by transcriptional variation in three key races.</title>
        <authorList>
            <person name="Adams T.M."/>
            <person name="Armitage A.D."/>
            <person name="Sobczyk M.K."/>
            <person name="Bates H.J."/>
            <person name="Dunwell J.M."/>
            <person name="Nellist C.F."/>
            <person name="Harrison R.J."/>
        </authorList>
    </citation>
    <scope>NUCLEOTIDE SEQUENCE [LARGE SCALE GENOMIC DNA]</scope>
    <source>
        <strain evidence="3 5">SCRP249</strain>
        <strain evidence="2 7">SCRP324</strain>
        <strain evidence="4 6">SCRP333</strain>
    </source>
</reference>
<evidence type="ECO:0000313" key="3">
    <source>
        <dbReference type="EMBL" id="KAE8987865.1"/>
    </source>
</evidence>
<organism evidence="3 5">
    <name type="scientific">Phytophthora rubi</name>
    <dbReference type="NCBI Taxonomy" id="129364"/>
    <lineage>
        <taxon>Eukaryota</taxon>
        <taxon>Sar</taxon>
        <taxon>Stramenopiles</taxon>
        <taxon>Oomycota</taxon>
        <taxon>Peronosporomycetes</taxon>
        <taxon>Peronosporales</taxon>
        <taxon>Peronosporaceae</taxon>
        <taxon>Phytophthora</taxon>
    </lineage>
</organism>
<dbReference type="AlphaFoldDB" id="A0A6A3J6B9"/>
<name>A0A6A3J6B9_9STRA</name>
<evidence type="ECO:0000313" key="4">
    <source>
        <dbReference type="EMBL" id="KAE9296737.1"/>
    </source>
</evidence>
<dbReference type="EMBL" id="QXFV01002439">
    <property type="protein sequence ID" value="KAE8987865.1"/>
    <property type="molecule type" value="Genomic_DNA"/>
</dbReference>
<dbReference type="Proteomes" id="UP000435112">
    <property type="component" value="Unassembled WGS sequence"/>
</dbReference>
<feature type="chain" id="PRO_5036164521" evidence="1">
    <location>
        <begin position="16"/>
        <end position="120"/>
    </location>
</feature>
<dbReference type="Proteomes" id="UP000434957">
    <property type="component" value="Unassembled WGS sequence"/>
</dbReference>
<gene>
    <name evidence="3" type="ORF">PR001_g22199</name>
    <name evidence="2" type="ORF">PR002_g22837</name>
    <name evidence="4" type="ORF">PR003_g23680</name>
</gene>
<evidence type="ECO:0000313" key="2">
    <source>
        <dbReference type="EMBL" id="KAE8984777.1"/>
    </source>
</evidence>
<keyword evidence="1" id="KW-0732">Signal</keyword>
<comment type="caution">
    <text evidence="3">The sequence shown here is derived from an EMBL/GenBank/DDBJ whole genome shotgun (WGS) entry which is preliminary data.</text>
</comment>
<feature type="signal peptide" evidence="1">
    <location>
        <begin position="1"/>
        <end position="15"/>
    </location>
</feature>
<evidence type="ECO:0000313" key="6">
    <source>
        <dbReference type="Proteomes" id="UP000434957"/>
    </source>
</evidence>
<evidence type="ECO:0000256" key="1">
    <source>
        <dbReference type="SAM" id="SignalP"/>
    </source>
</evidence>
<accession>A0A6A3J6B9</accession>
<evidence type="ECO:0000313" key="7">
    <source>
        <dbReference type="Proteomes" id="UP000435112"/>
    </source>
</evidence>
<keyword evidence="6" id="KW-1185">Reference proteome</keyword>
<proteinExistence type="predicted"/>
<dbReference type="EMBL" id="QXFT01002536">
    <property type="protein sequence ID" value="KAE9296737.1"/>
    <property type="molecule type" value="Genomic_DNA"/>
</dbReference>
<sequence length="120" mass="13333">MLTCAFGSCIHLLYAIRGLGYIDSTGDEVFLSRKKSNRLRFDSLSAACVSTFCDSGTPHPRCCRCSPSHELRKAGECRIQMRNSSYIRTICGQYLRPIHPKALLSLQCGHILSPSAPILR</sequence>
<protein>
    <submittedName>
        <fullName evidence="3">Uncharacterized protein</fullName>
    </submittedName>
</protein>
<evidence type="ECO:0000313" key="5">
    <source>
        <dbReference type="Proteomes" id="UP000429607"/>
    </source>
</evidence>
<dbReference type="Proteomes" id="UP000429607">
    <property type="component" value="Unassembled WGS sequence"/>
</dbReference>
<dbReference type="EMBL" id="QXFU01002516">
    <property type="protein sequence ID" value="KAE8984777.1"/>
    <property type="molecule type" value="Genomic_DNA"/>
</dbReference>